<protein>
    <submittedName>
        <fullName evidence="1">Uncharacterized protein</fullName>
    </submittedName>
</protein>
<keyword evidence="2" id="KW-1185">Reference proteome</keyword>
<accession>A0A9W8NPZ4</accession>
<feature type="non-terminal residue" evidence="1">
    <location>
        <position position="181"/>
    </location>
</feature>
<evidence type="ECO:0000313" key="2">
    <source>
        <dbReference type="Proteomes" id="UP001142393"/>
    </source>
</evidence>
<dbReference type="AlphaFoldDB" id="A0A9W8NPZ4"/>
<name>A0A9W8NPZ4_9AGAR</name>
<evidence type="ECO:0000313" key="1">
    <source>
        <dbReference type="EMBL" id="KAJ3738468.1"/>
    </source>
</evidence>
<comment type="caution">
    <text evidence="1">The sequence shown here is derived from an EMBL/GenBank/DDBJ whole genome shotgun (WGS) entry which is preliminary data.</text>
</comment>
<dbReference type="EMBL" id="JANVFU010000031">
    <property type="protein sequence ID" value="KAJ3738468.1"/>
    <property type="molecule type" value="Genomic_DNA"/>
</dbReference>
<reference evidence="1 2" key="1">
    <citation type="journal article" date="2023" name="Proc. Natl. Acad. Sci. U.S.A.">
        <title>A global phylogenomic analysis of the shiitake genus Lentinula.</title>
        <authorList>
            <person name="Sierra-Patev S."/>
            <person name="Min B."/>
            <person name="Naranjo-Ortiz M."/>
            <person name="Looney B."/>
            <person name="Konkel Z."/>
            <person name="Slot J.C."/>
            <person name="Sakamoto Y."/>
            <person name="Steenwyk J.L."/>
            <person name="Rokas A."/>
            <person name="Carro J."/>
            <person name="Camarero S."/>
            <person name="Ferreira P."/>
            <person name="Molpeceres G."/>
            <person name="Ruiz-Duenas F.J."/>
            <person name="Serrano A."/>
            <person name="Henrissat B."/>
            <person name="Drula E."/>
            <person name="Hughes K.W."/>
            <person name="Mata J.L."/>
            <person name="Ishikawa N.K."/>
            <person name="Vargas-Isla R."/>
            <person name="Ushijima S."/>
            <person name="Smith C.A."/>
            <person name="Donoghue J."/>
            <person name="Ahrendt S."/>
            <person name="Andreopoulos W."/>
            <person name="He G."/>
            <person name="LaButti K."/>
            <person name="Lipzen A."/>
            <person name="Ng V."/>
            <person name="Riley R."/>
            <person name="Sandor L."/>
            <person name="Barry K."/>
            <person name="Martinez A.T."/>
            <person name="Xiao Y."/>
            <person name="Gibbons J.G."/>
            <person name="Terashima K."/>
            <person name="Grigoriev I.V."/>
            <person name="Hibbett D."/>
        </authorList>
    </citation>
    <scope>NUCLEOTIDE SEQUENCE [LARGE SCALE GENOMIC DNA]</scope>
    <source>
        <strain evidence="1 2">TFB7810</strain>
    </source>
</reference>
<feature type="non-terminal residue" evidence="1">
    <location>
        <position position="1"/>
    </location>
</feature>
<proteinExistence type="predicted"/>
<sequence>QFLATVNTMPEWARIKTERITKDFLWNGNKRGLIDWKWVTAPKDEGGLNMPSINTRCEAIEIMWGKKWLAPQQKRPTWGFVLDEIINMNIPKSPIIDREARVNWVLQNWHESDAKWAQIPRKAKSMINVLRKYNVGVEALKISKETKNKMPIWHHIDASSNHLWSKKSARCLRREHQVITV</sequence>
<gene>
    <name evidence="1" type="ORF">DFH05DRAFT_1380783</name>
</gene>
<dbReference type="Proteomes" id="UP001142393">
    <property type="component" value="Unassembled WGS sequence"/>
</dbReference>
<organism evidence="1 2">
    <name type="scientific">Lentinula detonsa</name>
    <dbReference type="NCBI Taxonomy" id="2804962"/>
    <lineage>
        <taxon>Eukaryota</taxon>
        <taxon>Fungi</taxon>
        <taxon>Dikarya</taxon>
        <taxon>Basidiomycota</taxon>
        <taxon>Agaricomycotina</taxon>
        <taxon>Agaricomycetes</taxon>
        <taxon>Agaricomycetidae</taxon>
        <taxon>Agaricales</taxon>
        <taxon>Marasmiineae</taxon>
        <taxon>Omphalotaceae</taxon>
        <taxon>Lentinula</taxon>
    </lineage>
</organism>